<dbReference type="Proteomes" id="UP000492821">
    <property type="component" value="Unassembled WGS sequence"/>
</dbReference>
<dbReference type="Gene3D" id="3.30.710.10">
    <property type="entry name" value="Potassium Channel Kv1.1, Chain A"/>
    <property type="match status" value="1"/>
</dbReference>
<accession>A0A7E4V5H1</accession>
<sequence length="242" mass="27548">MASVRQTLKLVTKDSYTFVVDEQFIRESNILQMIALSQNGSTVPIVLDSTALKNSIILAQLLYDNECSNDKQPVLQFLQNLPGSQLQDLSIAADYLQAECLRYYVRKVISMMIQEDDINLMLVTKDSYTFVVDEQFIRESNVLQMIALSQNGSTVPVVLESTALKNSIILAQLLYDNECSNDKHPVFQFLQNLQGTQLQDLSIATDYLQAECLRYYVRKVISMMIQEDDINLMIGNLQKCHI</sequence>
<keyword evidence="1" id="KW-1185">Reference proteome</keyword>
<evidence type="ECO:0000313" key="2">
    <source>
        <dbReference type="WBParaSite" id="Pan_g16248.t1"/>
    </source>
</evidence>
<organism evidence="1 2">
    <name type="scientific">Panagrellus redivivus</name>
    <name type="common">Microworm</name>
    <dbReference type="NCBI Taxonomy" id="6233"/>
    <lineage>
        <taxon>Eukaryota</taxon>
        <taxon>Metazoa</taxon>
        <taxon>Ecdysozoa</taxon>
        <taxon>Nematoda</taxon>
        <taxon>Chromadorea</taxon>
        <taxon>Rhabditida</taxon>
        <taxon>Tylenchina</taxon>
        <taxon>Panagrolaimomorpha</taxon>
        <taxon>Panagrolaimoidea</taxon>
        <taxon>Panagrolaimidae</taxon>
        <taxon>Panagrellus</taxon>
    </lineage>
</organism>
<protein>
    <submittedName>
        <fullName evidence="2">Mic1 domain-containing protein</fullName>
    </submittedName>
</protein>
<reference evidence="2" key="2">
    <citation type="submission" date="2020-10" db="UniProtKB">
        <authorList>
            <consortium name="WormBaseParasite"/>
        </authorList>
    </citation>
    <scope>IDENTIFICATION</scope>
</reference>
<proteinExistence type="predicted"/>
<dbReference type="AlphaFoldDB" id="A0A7E4V5H1"/>
<name>A0A7E4V5H1_PANRE</name>
<reference evidence="1" key="1">
    <citation type="journal article" date="2013" name="Genetics">
        <title>The draft genome and transcriptome of Panagrellus redivivus are shaped by the harsh demands of a free-living lifestyle.</title>
        <authorList>
            <person name="Srinivasan J."/>
            <person name="Dillman A.R."/>
            <person name="Macchietto M.G."/>
            <person name="Heikkinen L."/>
            <person name="Lakso M."/>
            <person name="Fracchia K.M."/>
            <person name="Antoshechkin I."/>
            <person name="Mortazavi A."/>
            <person name="Wong G."/>
            <person name="Sternberg P.W."/>
        </authorList>
    </citation>
    <scope>NUCLEOTIDE SEQUENCE [LARGE SCALE GENOMIC DNA]</scope>
    <source>
        <strain evidence="1">MT8872</strain>
    </source>
</reference>
<evidence type="ECO:0000313" key="1">
    <source>
        <dbReference type="Proteomes" id="UP000492821"/>
    </source>
</evidence>
<dbReference type="InterPro" id="IPR011333">
    <property type="entry name" value="SKP1/BTB/POZ_sf"/>
</dbReference>
<dbReference type="WBParaSite" id="Pan_g16248.t1">
    <property type="protein sequence ID" value="Pan_g16248.t1"/>
    <property type="gene ID" value="Pan_g16248"/>
</dbReference>